<evidence type="ECO:0000256" key="5">
    <source>
        <dbReference type="SAM" id="MobiDB-lite"/>
    </source>
</evidence>
<comment type="caution">
    <text evidence="7">The sequence shown here is derived from an EMBL/GenBank/DDBJ whole genome shotgun (WGS) entry which is preliminary data.</text>
</comment>
<dbReference type="CDD" id="cd04277">
    <property type="entry name" value="ZnMc_serralysin_like"/>
    <property type="match status" value="1"/>
</dbReference>
<dbReference type="Gene3D" id="3.40.390.10">
    <property type="entry name" value="Collagenase (Catalytic Domain)"/>
    <property type="match status" value="1"/>
</dbReference>
<dbReference type="InterPro" id="IPR001343">
    <property type="entry name" value="Hemolysn_Ca-bd"/>
</dbReference>
<dbReference type="Pfam" id="PF08548">
    <property type="entry name" value="Peptidase_M10_C"/>
    <property type="match status" value="1"/>
</dbReference>
<feature type="compositionally biased region" description="Gly residues" evidence="5">
    <location>
        <begin position="292"/>
        <end position="302"/>
    </location>
</feature>
<reference evidence="7 8" key="1">
    <citation type="journal article" date="2019" name="Syst. Appl. Microbiol.">
        <title>Microvirga tunisiensis sp. nov., a root nodule symbiotic bacterium isolated from Lupinus micranthus and L. luteus grown in Northern Tunisia.</title>
        <authorList>
            <person name="Msaddak A."/>
            <person name="Rejili M."/>
            <person name="Duran D."/>
            <person name="Mars M."/>
            <person name="Palacios J.M."/>
            <person name="Ruiz-Argueso T."/>
            <person name="Rey L."/>
            <person name="Imperial J."/>
        </authorList>
    </citation>
    <scope>NUCLEOTIDE SEQUENCE [LARGE SCALE GENOMIC DNA]</scope>
    <source>
        <strain evidence="7 8">Lmie10</strain>
    </source>
</reference>
<sequence length="302" mass="31838">SSVLDRSSAWLPGDNAFGAGDYPGDVWLTTGRPAPEVGNRSYQTIRHELGHALGLKHGHERGGPGRTAVPADRDSLEFTVMTYRSFEGGPLRWSNEEFGFPQSFMMLDIAALQEMYGANYDYNSGNTTYRWHSVTGEMSINGVPQGRPGGGATRADPNNIFLTIWDGGGRDTYDMSNYGNGVSIDLEPGSWSVLSPDQLAFLGTDASGVDHFARGNVFNALPDPHQAVQQNVIENAIGGAGDDTIKGNTAGNHLDGRGGSDTLSGLDGRDTLSGGDGDDELNGGNGTDQLNGGNGVDQLNGG</sequence>
<dbReference type="Proteomes" id="UP000403266">
    <property type="component" value="Unassembled WGS sequence"/>
</dbReference>
<accession>A0A5N7MXI2</accession>
<evidence type="ECO:0000256" key="1">
    <source>
        <dbReference type="ARBA" id="ARBA00001913"/>
    </source>
</evidence>
<feature type="region of interest" description="Disordered" evidence="5">
    <location>
        <begin position="242"/>
        <end position="302"/>
    </location>
</feature>
<dbReference type="GO" id="GO:0008237">
    <property type="term" value="F:metallopeptidase activity"/>
    <property type="evidence" value="ECO:0007669"/>
    <property type="project" value="InterPro"/>
</dbReference>
<dbReference type="Pfam" id="PF00353">
    <property type="entry name" value="HemolysinCabind"/>
    <property type="match status" value="1"/>
</dbReference>
<proteinExistence type="predicted"/>
<evidence type="ECO:0000313" key="8">
    <source>
        <dbReference type="Proteomes" id="UP000403266"/>
    </source>
</evidence>
<keyword evidence="3" id="KW-0964">Secreted</keyword>
<name>A0A5N7MXI2_9HYPH</name>
<dbReference type="SUPFAM" id="SSF55486">
    <property type="entry name" value="Metalloproteases ('zincins'), catalytic domain"/>
    <property type="match status" value="1"/>
</dbReference>
<evidence type="ECO:0000313" key="7">
    <source>
        <dbReference type="EMBL" id="MPR31657.1"/>
    </source>
</evidence>
<evidence type="ECO:0000256" key="4">
    <source>
        <dbReference type="ARBA" id="ARBA00022737"/>
    </source>
</evidence>
<dbReference type="PROSITE" id="PS00330">
    <property type="entry name" value="HEMOLYSIN_CALCIUM"/>
    <property type="match status" value="3"/>
</dbReference>
<feature type="non-terminal residue" evidence="7">
    <location>
        <position position="302"/>
    </location>
</feature>
<organism evidence="7 8">
    <name type="scientific">Microvirga tunisiensis</name>
    <dbReference type="NCBI Taxonomy" id="2108360"/>
    <lineage>
        <taxon>Bacteria</taxon>
        <taxon>Pseudomonadati</taxon>
        <taxon>Pseudomonadota</taxon>
        <taxon>Alphaproteobacteria</taxon>
        <taxon>Hyphomicrobiales</taxon>
        <taxon>Methylobacteriaceae</taxon>
        <taxon>Microvirga</taxon>
    </lineage>
</organism>
<comment type="subcellular location">
    <subcellularLocation>
        <location evidence="2">Secreted</location>
    </subcellularLocation>
</comment>
<gene>
    <name evidence="7" type="ORF">FS320_44275</name>
</gene>
<dbReference type="GO" id="GO:0005615">
    <property type="term" value="C:extracellular space"/>
    <property type="evidence" value="ECO:0007669"/>
    <property type="project" value="InterPro"/>
</dbReference>
<dbReference type="Gene3D" id="2.150.10.10">
    <property type="entry name" value="Serralysin-like metalloprotease, C-terminal"/>
    <property type="match status" value="1"/>
</dbReference>
<dbReference type="PRINTS" id="PR00313">
    <property type="entry name" value="CABNDNGRPT"/>
</dbReference>
<comment type="cofactor">
    <cofactor evidence="1">
        <name>Ca(2+)</name>
        <dbReference type="ChEBI" id="CHEBI:29108"/>
    </cofactor>
</comment>
<feature type="domain" description="Peptidase M10 serralysin C-terminal" evidence="6">
    <location>
        <begin position="151"/>
        <end position="192"/>
    </location>
</feature>
<dbReference type="InterPro" id="IPR024079">
    <property type="entry name" value="MetalloPept_cat_dom_sf"/>
</dbReference>
<dbReference type="InterPro" id="IPR018511">
    <property type="entry name" value="Hemolysin-typ_Ca-bd_CS"/>
</dbReference>
<protein>
    <recommendedName>
        <fullName evidence="6">Peptidase M10 serralysin C-terminal domain-containing protein</fullName>
    </recommendedName>
</protein>
<feature type="non-terminal residue" evidence="7">
    <location>
        <position position="1"/>
    </location>
</feature>
<evidence type="ECO:0000259" key="6">
    <source>
        <dbReference type="Pfam" id="PF08548"/>
    </source>
</evidence>
<dbReference type="EMBL" id="VOSK01000872">
    <property type="protein sequence ID" value="MPR31657.1"/>
    <property type="molecule type" value="Genomic_DNA"/>
</dbReference>
<evidence type="ECO:0000256" key="2">
    <source>
        <dbReference type="ARBA" id="ARBA00004613"/>
    </source>
</evidence>
<keyword evidence="8" id="KW-1185">Reference proteome</keyword>
<dbReference type="InterPro" id="IPR011049">
    <property type="entry name" value="Serralysin-like_metalloprot_C"/>
</dbReference>
<dbReference type="GO" id="GO:0005509">
    <property type="term" value="F:calcium ion binding"/>
    <property type="evidence" value="ECO:0007669"/>
    <property type="project" value="InterPro"/>
</dbReference>
<evidence type="ECO:0000256" key="3">
    <source>
        <dbReference type="ARBA" id="ARBA00022525"/>
    </source>
</evidence>
<dbReference type="SUPFAM" id="SSF51120">
    <property type="entry name" value="beta-Roll"/>
    <property type="match status" value="1"/>
</dbReference>
<dbReference type="InterPro" id="IPR034033">
    <property type="entry name" value="Serralysin-like"/>
</dbReference>
<dbReference type="InterPro" id="IPR013858">
    <property type="entry name" value="Peptidase_M10B_C"/>
</dbReference>
<keyword evidence="4" id="KW-0677">Repeat</keyword>
<dbReference type="AlphaFoldDB" id="A0A5N7MXI2"/>